<dbReference type="InterPro" id="IPR045150">
    <property type="entry name" value="CYB561D1/2"/>
</dbReference>
<feature type="transmembrane region" description="Helical" evidence="12">
    <location>
        <begin position="85"/>
        <end position="104"/>
    </location>
</feature>
<keyword evidence="6" id="KW-0479">Metal-binding</keyword>
<gene>
    <name evidence="14" type="ORF">CFOL_v3_09961</name>
</gene>
<dbReference type="AlphaFoldDB" id="A0A1Q3BEM3"/>
<dbReference type="InParanoid" id="A0A1Q3BEM3"/>
<evidence type="ECO:0000256" key="7">
    <source>
        <dbReference type="ARBA" id="ARBA00022982"/>
    </source>
</evidence>
<comment type="caution">
    <text evidence="14">The sequence shown here is derived from an EMBL/GenBank/DDBJ whole genome shotgun (WGS) entry which is preliminary data.</text>
</comment>
<reference evidence="15" key="1">
    <citation type="submission" date="2016-04" db="EMBL/GenBank/DDBJ databases">
        <title>Cephalotus genome sequencing.</title>
        <authorList>
            <person name="Fukushima K."/>
            <person name="Hasebe M."/>
            <person name="Fang X."/>
        </authorList>
    </citation>
    <scope>NUCLEOTIDE SEQUENCE [LARGE SCALE GENOMIC DNA]</scope>
    <source>
        <strain evidence="15">cv. St1</strain>
    </source>
</reference>
<dbReference type="SMART" id="SM00665">
    <property type="entry name" value="B561"/>
    <property type="match status" value="1"/>
</dbReference>
<dbReference type="GO" id="GO:0020037">
    <property type="term" value="F:heme binding"/>
    <property type="evidence" value="ECO:0007669"/>
    <property type="project" value="TreeGrafter"/>
</dbReference>
<keyword evidence="7" id="KW-0249">Electron transport</keyword>
<dbReference type="Gene3D" id="1.20.120.1770">
    <property type="match status" value="1"/>
</dbReference>
<feature type="domain" description="Cytochrome b561" evidence="13">
    <location>
        <begin position="1"/>
        <end position="179"/>
    </location>
</feature>
<keyword evidence="3" id="KW-0813">Transport</keyword>
<evidence type="ECO:0000256" key="9">
    <source>
        <dbReference type="ARBA" id="ARBA00023004"/>
    </source>
</evidence>
<dbReference type="GO" id="GO:0140575">
    <property type="term" value="F:transmembrane monodehydroascorbate reductase activity"/>
    <property type="evidence" value="ECO:0007669"/>
    <property type="project" value="InterPro"/>
</dbReference>
<dbReference type="InterPro" id="IPR006593">
    <property type="entry name" value="Cyt_b561/ferric_Rdtase_TM"/>
</dbReference>
<dbReference type="Proteomes" id="UP000187406">
    <property type="component" value="Unassembled WGS sequence"/>
</dbReference>
<protein>
    <submittedName>
        <fullName evidence="14">Cytochrom_B561 domain-containing protein</fullName>
    </submittedName>
</protein>
<keyword evidence="8 12" id="KW-1133">Transmembrane helix</keyword>
<dbReference type="STRING" id="3775.A0A1Q3BEM3"/>
<feature type="transmembrane region" description="Helical" evidence="12">
    <location>
        <begin position="49"/>
        <end position="73"/>
    </location>
</feature>
<dbReference type="EMBL" id="BDDD01000481">
    <property type="protein sequence ID" value="GAV66451.1"/>
    <property type="molecule type" value="Genomic_DNA"/>
</dbReference>
<evidence type="ECO:0000256" key="4">
    <source>
        <dbReference type="ARBA" id="ARBA00022617"/>
    </source>
</evidence>
<accession>A0A1Q3BEM3</accession>
<dbReference type="PANTHER" id="PTHR15422:SF42">
    <property type="entry name" value="CYTOCHROME B561 DOMAIN-CONTAINING PROTEIN"/>
    <property type="match status" value="1"/>
</dbReference>
<evidence type="ECO:0000256" key="8">
    <source>
        <dbReference type="ARBA" id="ARBA00022989"/>
    </source>
</evidence>
<evidence type="ECO:0000256" key="2">
    <source>
        <dbReference type="ARBA" id="ARBA00004141"/>
    </source>
</evidence>
<dbReference type="PANTHER" id="PTHR15422">
    <property type="entry name" value="OS05G0565100 PROTEIN"/>
    <property type="match status" value="1"/>
</dbReference>
<evidence type="ECO:0000256" key="3">
    <source>
        <dbReference type="ARBA" id="ARBA00022448"/>
    </source>
</evidence>
<feature type="transmembrane region" description="Helical" evidence="12">
    <location>
        <begin position="152"/>
        <end position="171"/>
    </location>
</feature>
<evidence type="ECO:0000259" key="13">
    <source>
        <dbReference type="PROSITE" id="PS50939"/>
    </source>
</evidence>
<evidence type="ECO:0000256" key="1">
    <source>
        <dbReference type="ARBA" id="ARBA00001970"/>
    </source>
</evidence>
<keyword evidence="5 12" id="KW-0812">Transmembrane</keyword>
<dbReference type="PROSITE" id="PS50939">
    <property type="entry name" value="CYTOCHROME_B561"/>
    <property type="match status" value="1"/>
</dbReference>
<dbReference type="GO" id="GO:0016020">
    <property type="term" value="C:membrane"/>
    <property type="evidence" value="ECO:0007669"/>
    <property type="project" value="UniProtKB-SubCell"/>
</dbReference>
<evidence type="ECO:0000313" key="14">
    <source>
        <dbReference type="EMBL" id="GAV66451.1"/>
    </source>
</evidence>
<evidence type="ECO:0000256" key="11">
    <source>
        <dbReference type="SAM" id="MobiDB-lite"/>
    </source>
</evidence>
<feature type="transmembrane region" description="Helical" evidence="12">
    <location>
        <begin position="13"/>
        <end position="37"/>
    </location>
</feature>
<proteinExistence type="predicted"/>
<feature type="region of interest" description="Disordered" evidence="11">
    <location>
        <begin position="274"/>
        <end position="306"/>
    </location>
</feature>
<evidence type="ECO:0000256" key="5">
    <source>
        <dbReference type="ARBA" id="ARBA00022692"/>
    </source>
</evidence>
<evidence type="ECO:0000313" key="15">
    <source>
        <dbReference type="Proteomes" id="UP000187406"/>
    </source>
</evidence>
<keyword evidence="10 12" id="KW-0472">Membrane</keyword>
<comment type="subcellular location">
    <subcellularLocation>
        <location evidence="2">Membrane</location>
        <topology evidence="2">Multi-pass membrane protein</topology>
    </subcellularLocation>
</comment>
<evidence type="ECO:0000256" key="10">
    <source>
        <dbReference type="ARBA" id="ARBA00023136"/>
    </source>
</evidence>
<evidence type="ECO:0000256" key="12">
    <source>
        <dbReference type="SAM" id="Phobius"/>
    </source>
</evidence>
<keyword evidence="9" id="KW-0408">Iron</keyword>
<feature type="transmembrane region" description="Helical" evidence="12">
    <location>
        <begin position="116"/>
        <end position="140"/>
    </location>
</feature>
<dbReference type="GO" id="GO:0046872">
    <property type="term" value="F:metal ion binding"/>
    <property type="evidence" value="ECO:0007669"/>
    <property type="project" value="UniProtKB-KW"/>
</dbReference>
<organism evidence="14 15">
    <name type="scientific">Cephalotus follicularis</name>
    <name type="common">Albany pitcher plant</name>
    <dbReference type="NCBI Taxonomy" id="3775"/>
    <lineage>
        <taxon>Eukaryota</taxon>
        <taxon>Viridiplantae</taxon>
        <taxon>Streptophyta</taxon>
        <taxon>Embryophyta</taxon>
        <taxon>Tracheophyta</taxon>
        <taxon>Spermatophyta</taxon>
        <taxon>Magnoliopsida</taxon>
        <taxon>eudicotyledons</taxon>
        <taxon>Gunneridae</taxon>
        <taxon>Pentapetalae</taxon>
        <taxon>rosids</taxon>
        <taxon>fabids</taxon>
        <taxon>Oxalidales</taxon>
        <taxon>Cephalotaceae</taxon>
        <taxon>Cephalotus</taxon>
    </lineage>
</organism>
<dbReference type="Pfam" id="PF03188">
    <property type="entry name" value="Cytochrom_B561"/>
    <property type="match status" value="1"/>
</dbReference>
<dbReference type="CDD" id="cd08760">
    <property type="entry name" value="Cyt_b561_FRRS1_like"/>
    <property type="match status" value="1"/>
</dbReference>
<evidence type="ECO:0000256" key="6">
    <source>
        <dbReference type="ARBA" id="ARBA00022723"/>
    </source>
</evidence>
<comment type="cofactor">
    <cofactor evidence="1">
        <name>heme b</name>
        <dbReference type="ChEBI" id="CHEBI:60344"/>
    </cofactor>
</comment>
<name>A0A1Q3BEM3_CEPFO</name>
<sequence>MHNKMSPQMTSNIILHGCLLWGSMGFLMPMGILTIRMSSRMETGRMIKVLFYVHAILQTLSVLLATAGAIMSIKHFENSFDNNHQRIGLALYFAIWVQAVIGFLRPHRRGNIRRITWYLVHWVLGTMISLLGIINIFTGLQAYHKKTSKSTSIWTILFTAQVSFMGFFYLFQDKWDYMQKQGVILGNNGSITPSNQEITQRDKQKGLLPEPCAKPNALKNLVGMGEEERKKREVVVESLGWLTESSIMPKKHRAIEGVGPSSILELKAELYKSQEDSKKSNGPDLDFHRAKKKITPHTPFSLKNSGVDARARKDKLELKAINDGSAVYAALERKAALYDKLARGELSDEEDKEKYCVDFFRKGVDQEESQRPQGNDNADTLPLEEENGETDASVLFNMKFVGPGRTVGTTKDNNEHKRFVREVHEEANQAREMVSELKLRRQEQAAARREKLRQAYLRKQLEKLIAVPKIENT</sequence>
<keyword evidence="15" id="KW-1185">Reference proteome</keyword>
<keyword evidence="4" id="KW-0349">Heme</keyword>
<dbReference type="OrthoDB" id="333551at2759"/>
<feature type="compositionally biased region" description="Basic and acidic residues" evidence="11">
    <location>
        <begin position="274"/>
        <end position="288"/>
    </location>
</feature>